<evidence type="ECO:0000313" key="10">
    <source>
        <dbReference type="EMBL" id="HIU29556.1"/>
    </source>
</evidence>
<evidence type="ECO:0000256" key="4">
    <source>
        <dbReference type="ARBA" id="ARBA00022741"/>
    </source>
</evidence>
<feature type="domain" description="Aminoacyl-transfer RNA synthetases class-II family profile" evidence="9">
    <location>
        <begin position="18"/>
        <end position="317"/>
    </location>
</feature>
<comment type="caution">
    <text evidence="10">The sequence shown here is derived from an EMBL/GenBank/DDBJ whole genome shotgun (WGS) entry which is preliminary data.</text>
</comment>
<dbReference type="GO" id="GO:0005524">
    <property type="term" value="F:ATP binding"/>
    <property type="evidence" value="ECO:0007669"/>
    <property type="project" value="UniProtKB-UniRule"/>
</dbReference>
<dbReference type="HAMAP" id="MF_00555">
    <property type="entry name" value="AsnA"/>
    <property type="match status" value="1"/>
</dbReference>
<evidence type="ECO:0000256" key="6">
    <source>
        <dbReference type="ARBA" id="ARBA00022888"/>
    </source>
</evidence>
<dbReference type="GO" id="GO:0140096">
    <property type="term" value="F:catalytic activity, acting on a protein"/>
    <property type="evidence" value="ECO:0007669"/>
    <property type="project" value="UniProtKB-ARBA"/>
</dbReference>
<sequence>MYRSVLDFKETQIAIKQVKDYFQKELAEALNLMRVTAPLMVTRDSGLNDCLNGTERPVQFDLLETKQEVQIVQSLAKWKRFALGKYGFGPGEGLYTDMNAVRRDEMTDALHSIYVDQWDWELVIRKEERNIEMLKRTVRKIYAVLKKTEAHIRALYPDLAEGMNGFCLPEEIVFITSQELEDLYPDQTPKERESLYARAHGAFCLMQIGGRLRSGMPHDGRSPDYDDWNLNCDILLYYPVLDLSFEISSMGIRVDEASLAAQLAEAGCEDRRELPFHKAILEGKLPYTIGGGIGQSRLCMYFLDKKHIGEVQVSVWPAEEEERLRGEGCYLL</sequence>
<reference evidence="10" key="2">
    <citation type="journal article" date="2021" name="PeerJ">
        <title>Extensive microbial diversity within the chicken gut microbiome revealed by metagenomics and culture.</title>
        <authorList>
            <person name="Gilroy R."/>
            <person name="Ravi A."/>
            <person name="Getino M."/>
            <person name="Pursley I."/>
            <person name="Horton D.L."/>
            <person name="Alikhan N.F."/>
            <person name="Baker D."/>
            <person name="Gharbi K."/>
            <person name="Hall N."/>
            <person name="Watson M."/>
            <person name="Adriaenssens E.M."/>
            <person name="Foster-Nyarko E."/>
            <person name="Jarju S."/>
            <person name="Secka A."/>
            <person name="Antonio M."/>
            <person name="Oren A."/>
            <person name="Chaudhuri R.R."/>
            <person name="La Ragione R."/>
            <person name="Hildebrand F."/>
            <person name="Pallen M.J."/>
        </authorList>
    </citation>
    <scope>NUCLEOTIDE SEQUENCE</scope>
    <source>
        <strain evidence="10">CHK195-4489</strain>
    </source>
</reference>
<evidence type="ECO:0000256" key="8">
    <source>
        <dbReference type="NCBIfam" id="TIGR00669"/>
    </source>
</evidence>
<evidence type="ECO:0000256" key="3">
    <source>
        <dbReference type="ARBA" id="ARBA00022605"/>
    </source>
</evidence>
<comment type="catalytic activity">
    <reaction evidence="7">
        <text>L-aspartate + NH4(+) + ATP = L-asparagine + AMP + diphosphate + H(+)</text>
        <dbReference type="Rhea" id="RHEA:11372"/>
        <dbReference type="ChEBI" id="CHEBI:15378"/>
        <dbReference type="ChEBI" id="CHEBI:28938"/>
        <dbReference type="ChEBI" id="CHEBI:29991"/>
        <dbReference type="ChEBI" id="CHEBI:30616"/>
        <dbReference type="ChEBI" id="CHEBI:33019"/>
        <dbReference type="ChEBI" id="CHEBI:58048"/>
        <dbReference type="ChEBI" id="CHEBI:456215"/>
        <dbReference type="EC" id="6.3.1.1"/>
    </reaction>
</comment>
<dbReference type="PIRSF" id="PIRSF001555">
    <property type="entry name" value="Asp_ammon_ligase"/>
    <property type="match status" value="1"/>
</dbReference>
<dbReference type="InterPro" id="IPR045864">
    <property type="entry name" value="aa-tRNA-synth_II/BPL/LPL"/>
</dbReference>
<reference evidence="10" key="1">
    <citation type="submission" date="2020-10" db="EMBL/GenBank/DDBJ databases">
        <authorList>
            <person name="Gilroy R."/>
        </authorList>
    </citation>
    <scope>NUCLEOTIDE SEQUENCE</scope>
    <source>
        <strain evidence="10">CHK195-4489</strain>
    </source>
</reference>
<dbReference type="InterPro" id="IPR004618">
    <property type="entry name" value="AsnA"/>
</dbReference>
<dbReference type="AlphaFoldDB" id="A0A9D1LA54"/>
<gene>
    <name evidence="7" type="primary">asnA</name>
    <name evidence="10" type="ORF">IAD50_04570</name>
</gene>
<evidence type="ECO:0000256" key="7">
    <source>
        <dbReference type="HAMAP-Rule" id="MF_00555"/>
    </source>
</evidence>
<evidence type="ECO:0000313" key="11">
    <source>
        <dbReference type="Proteomes" id="UP000824089"/>
    </source>
</evidence>
<evidence type="ECO:0000256" key="5">
    <source>
        <dbReference type="ARBA" id="ARBA00022840"/>
    </source>
</evidence>
<dbReference type="SUPFAM" id="SSF55681">
    <property type="entry name" value="Class II aaRS and biotin synthetases"/>
    <property type="match status" value="1"/>
</dbReference>
<keyword evidence="1 7" id="KW-0963">Cytoplasm</keyword>
<name>A0A9D1LA54_9CLOT</name>
<keyword evidence="2 7" id="KW-0436">Ligase</keyword>
<dbReference type="PANTHER" id="PTHR30073:SF5">
    <property type="entry name" value="ASPARTATE--AMMONIA LIGASE"/>
    <property type="match status" value="1"/>
</dbReference>
<protein>
    <recommendedName>
        <fullName evidence="7 8">Aspartate--ammonia ligase</fullName>
        <ecNumber evidence="7 8">6.3.1.1</ecNumber>
    </recommendedName>
    <alternativeName>
        <fullName evidence="7">Asparagine synthetase A</fullName>
    </alternativeName>
</protein>
<dbReference type="Proteomes" id="UP000824089">
    <property type="component" value="Unassembled WGS sequence"/>
</dbReference>
<dbReference type="EC" id="6.3.1.1" evidence="7 8"/>
<dbReference type="NCBIfam" id="TIGR00669">
    <property type="entry name" value="asnA"/>
    <property type="match status" value="1"/>
</dbReference>
<organism evidence="10 11">
    <name type="scientific">Candidatus Egerieisoma faecipullorum</name>
    <dbReference type="NCBI Taxonomy" id="2840963"/>
    <lineage>
        <taxon>Bacteria</taxon>
        <taxon>Bacillati</taxon>
        <taxon>Bacillota</taxon>
        <taxon>Clostridia</taxon>
        <taxon>Eubacteriales</taxon>
        <taxon>Clostridiaceae</taxon>
        <taxon>Clostridiaceae incertae sedis</taxon>
        <taxon>Candidatus Egerieisoma</taxon>
    </lineage>
</organism>
<dbReference type="GO" id="GO:0070981">
    <property type="term" value="P:L-asparagine biosynthetic process"/>
    <property type="evidence" value="ECO:0007669"/>
    <property type="project" value="UniProtKB-UniRule"/>
</dbReference>
<accession>A0A9D1LA54</accession>
<keyword evidence="6 7" id="KW-0061">Asparagine biosynthesis</keyword>
<dbReference type="GO" id="GO:0005829">
    <property type="term" value="C:cytosol"/>
    <property type="evidence" value="ECO:0007669"/>
    <property type="project" value="TreeGrafter"/>
</dbReference>
<dbReference type="GO" id="GO:0004071">
    <property type="term" value="F:aspartate-ammonia ligase activity"/>
    <property type="evidence" value="ECO:0007669"/>
    <property type="project" value="UniProtKB-UniRule"/>
</dbReference>
<keyword evidence="3 7" id="KW-0028">Amino-acid biosynthesis</keyword>
<comment type="subcellular location">
    <subcellularLocation>
        <location evidence="7">Cytoplasm</location>
    </subcellularLocation>
</comment>
<evidence type="ECO:0000259" key="9">
    <source>
        <dbReference type="PROSITE" id="PS50862"/>
    </source>
</evidence>
<dbReference type="Pfam" id="PF03590">
    <property type="entry name" value="AsnA"/>
    <property type="match status" value="1"/>
</dbReference>
<comment type="similarity">
    <text evidence="7">Belongs to the class-II aminoacyl-tRNA synthetase family. AsnA subfamily.</text>
</comment>
<dbReference type="InterPro" id="IPR006195">
    <property type="entry name" value="aa-tRNA-synth_II"/>
</dbReference>
<dbReference type="PROSITE" id="PS50862">
    <property type="entry name" value="AA_TRNA_LIGASE_II"/>
    <property type="match status" value="1"/>
</dbReference>
<proteinExistence type="inferred from homology"/>
<keyword evidence="4 7" id="KW-0547">Nucleotide-binding</keyword>
<dbReference type="Gene3D" id="3.30.930.10">
    <property type="entry name" value="Bira Bifunctional Protein, Domain 2"/>
    <property type="match status" value="1"/>
</dbReference>
<evidence type="ECO:0000256" key="2">
    <source>
        <dbReference type="ARBA" id="ARBA00022598"/>
    </source>
</evidence>
<evidence type="ECO:0000256" key="1">
    <source>
        <dbReference type="ARBA" id="ARBA00022490"/>
    </source>
</evidence>
<keyword evidence="5 7" id="KW-0067">ATP-binding</keyword>
<dbReference type="GO" id="GO:0016740">
    <property type="term" value="F:transferase activity"/>
    <property type="evidence" value="ECO:0007669"/>
    <property type="project" value="UniProtKB-ARBA"/>
</dbReference>
<dbReference type="EMBL" id="DVMM01000091">
    <property type="protein sequence ID" value="HIU29556.1"/>
    <property type="molecule type" value="Genomic_DNA"/>
</dbReference>
<comment type="pathway">
    <text evidence="7">Amino-acid biosynthesis; L-asparagine biosynthesis; L-asparagine from L-aspartate (ammonia route): step 1/1.</text>
</comment>
<dbReference type="PANTHER" id="PTHR30073">
    <property type="entry name" value="ASPARTATE--AMMONIA LIGASE"/>
    <property type="match status" value="1"/>
</dbReference>